<organism evidence="1 2">
    <name type="scientific">Dentiscutata heterogama</name>
    <dbReference type="NCBI Taxonomy" id="1316150"/>
    <lineage>
        <taxon>Eukaryota</taxon>
        <taxon>Fungi</taxon>
        <taxon>Fungi incertae sedis</taxon>
        <taxon>Mucoromycota</taxon>
        <taxon>Glomeromycotina</taxon>
        <taxon>Glomeromycetes</taxon>
        <taxon>Diversisporales</taxon>
        <taxon>Gigasporaceae</taxon>
        <taxon>Dentiscutata</taxon>
    </lineage>
</organism>
<proteinExistence type="predicted"/>
<sequence length="181" mass="21061">VNQVHLTDKKDLNLTVVWAIGAYPLESKDHELEMVLFVPIRENERDPNIQSIFIKDEYYRVGGKVVPDINNDNFKLKRVDSVTDSYAEYANSTASNYYSSRHVRVDDEADDHVKYVDSHYDENKHTIEHNKEHTEKSDRCGENIILENEGEASHLKKTNKSKEKEFQPIVHNTRCQTNKAK</sequence>
<comment type="caution">
    <text evidence="1">The sequence shown here is derived from an EMBL/GenBank/DDBJ whole genome shotgun (WGS) entry which is preliminary data.</text>
</comment>
<gene>
    <name evidence="1" type="ORF">DHETER_LOCUS9672</name>
</gene>
<reference evidence="1" key="1">
    <citation type="submission" date="2021-06" db="EMBL/GenBank/DDBJ databases">
        <authorList>
            <person name="Kallberg Y."/>
            <person name="Tangrot J."/>
            <person name="Rosling A."/>
        </authorList>
    </citation>
    <scope>NUCLEOTIDE SEQUENCE</scope>
    <source>
        <strain evidence="1">IL203A</strain>
    </source>
</reference>
<evidence type="ECO:0000313" key="2">
    <source>
        <dbReference type="Proteomes" id="UP000789702"/>
    </source>
</evidence>
<protein>
    <submittedName>
        <fullName evidence="1">16624_t:CDS:1</fullName>
    </submittedName>
</protein>
<accession>A0ACA9NJD4</accession>
<name>A0ACA9NJD4_9GLOM</name>
<feature type="non-terminal residue" evidence="1">
    <location>
        <position position="1"/>
    </location>
</feature>
<dbReference type="Proteomes" id="UP000789702">
    <property type="component" value="Unassembled WGS sequence"/>
</dbReference>
<evidence type="ECO:0000313" key="1">
    <source>
        <dbReference type="EMBL" id="CAG8659224.1"/>
    </source>
</evidence>
<dbReference type="EMBL" id="CAJVPU010017395">
    <property type="protein sequence ID" value="CAG8659224.1"/>
    <property type="molecule type" value="Genomic_DNA"/>
</dbReference>
<keyword evidence="2" id="KW-1185">Reference proteome</keyword>